<keyword evidence="1" id="KW-1133">Transmembrane helix</keyword>
<organism evidence="2 3">
    <name type="scientific">Fomitopsis schrenkii</name>
    <name type="common">Brown rot fungus</name>
    <dbReference type="NCBI Taxonomy" id="2126942"/>
    <lineage>
        <taxon>Eukaryota</taxon>
        <taxon>Fungi</taxon>
        <taxon>Dikarya</taxon>
        <taxon>Basidiomycota</taxon>
        <taxon>Agaricomycotina</taxon>
        <taxon>Agaricomycetes</taxon>
        <taxon>Polyporales</taxon>
        <taxon>Fomitopsis</taxon>
    </lineage>
</organism>
<protein>
    <submittedName>
        <fullName evidence="2">Uncharacterized protein</fullName>
    </submittedName>
</protein>
<dbReference type="AlphaFoldDB" id="S8E3H5"/>
<evidence type="ECO:0000256" key="1">
    <source>
        <dbReference type="SAM" id="Phobius"/>
    </source>
</evidence>
<dbReference type="eggNOG" id="ENOG502SHUE">
    <property type="taxonomic scope" value="Eukaryota"/>
</dbReference>
<gene>
    <name evidence="2" type="ORF">FOMPIDRAFT_1050614</name>
</gene>
<evidence type="ECO:0000313" key="2">
    <source>
        <dbReference type="EMBL" id="EPS99327.1"/>
    </source>
</evidence>
<sequence>MSSAASENAPNHVSDWSLAVLRTTGLQYNPPERSWRPSVHLTIPACPNLRFSPLVLGRDGQIQNARTMSLELPHSTLDIRVNYGSQRRDARQRLVAFAYQLSLGDLAEQQRRQRQEGDRVPNQESAVQQSATRTMFVLSFDFVCHKITGAMGTLLSTHLASHSNHVANHQSEGGEQPEVSFTLLEQLLCTFTPYAELSVAGRLPENRRDERIEKVLKYMKKEWSLVVASLLALAGINAAIFGLAPGTVFPIDGPARRVTVLGAITAGLGLFLDSLIVFIYYNADARMFERTATCVDGTYFYFCVCSRVPTMCMLVSATCLAAFLLIVAWAEWRSAVIVLSLLAGVAMSLQLLVYGFEQTLECAGWCMRGIRRELVGSSAGT</sequence>
<dbReference type="HOGENOM" id="CLU_725700_0_0_1"/>
<dbReference type="STRING" id="743788.S8E3H5"/>
<accession>S8E3H5</accession>
<keyword evidence="3" id="KW-1185">Reference proteome</keyword>
<keyword evidence="1" id="KW-0472">Membrane</keyword>
<reference evidence="2 3" key="1">
    <citation type="journal article" date="2012" name="Science">
        <title>The Paleozoic origin of enzymatic lignin decomposition reconstructed from 31 fungal genomes.</title>
        <authorList>
            <person name="Floudas D."/>
            <person name="Binder M."/>
            <person name="Riley R."/>
            <person name="Barry K."/>
            <person name="Blanchette R.A."/>
            <person name="Henrissat B."/>
            <person name="Martinez A.T."/>
            <person name="Otillar R."/>
            <person name="Spatafora J.W."/>
            <person name="Yadav J.S."/>
            <person name="Aerts A."/>
            <person name="Benoit I."/>
            <person name="Boyd A."/>
            <person name="Carlson A."/>
            <person name="Copeland A."/>
            <person name="Coutinho P.M."/>
            <person name="de Vries R.P."/>
            <person name="Ferreira P."/>
            <person name="Findley K."/>
            <person name="Foster B."/>
            <person name="Gaskell J."/>
            <person name="Glotzer D."/>
            <person name="Gorecki P."/>
            <person name="Heitman J."/>
            <person name="Hesse C."/>
            <person name="Hori C."/>
            <person name="Igarashi K."/>
            <person name="Jurgens J.A."/>
            <person name="Kallen N."/>
            <person name="Kersten P."/>
            <person name="Kohler A."/>
            <person name="Kuees U."/>
            <person name="Kumar T.K.A."/>
            <person name="Kuo A."/>
            <person name="LaButti K."/>
            <person name="Larrondo L.F."/>
            <person name="Lindquist E."/>
            <person name="Ling A."/>
            <person name="Lombard V."/>
            <person name="Lucas S."/>
            <person name="Lundell T."/>
            <person name="Martin R."/>
            <person name="McLaughlin D.J."/>
            <person name="Morgenstern I."/>
            <person name="Morin E."/>
            <person name="Murat C."/>
            <person name="Nagy L.G."/>
            <person name="Nolan M."/>
            <person name="Ohm R.A."/>
            <person name="Patyshakuliyeva A."/>
            <person name="Rokas A."/>
            <person name="Ruiz-Duenas F.J."/>
            <person name="Sabat G."/>
            <person name="Salamov A."/>
            <person name="Samejima M."/>
            <person name="Schmutz J."/>
            <person name="Slot J.C."/>
            <person name="St John F."/>
            <person name="Stenlid J."/>
            <person name="Sun H."/>
            <person name="Sun S."/>
            <person name="Syed K."/>
            <person name="Tsang A."/>
            <person name="Wiebenga A."/>
            <person name="Young D."/>
            <person name="Pisabarro A."/>
            <person name="Eastwood D.C."/>
            <person name="Martin F."/>
            <person name="Cullen D."/>
            <person name="Grigoriev I.V."/>
            <person name="Hibbett D.S."/>
        </authorList>
    </citation>
    <scope>NUCLEOTIDE SEQUENCE</scope>
    <source>
        <strain evidence="3">FP-58527</strain>
    </source>
</reference>
<dbReference type="OrthoDB" id="2803235at2759"/>
<keyword evidence="1" id="KW-0812">Transmembrane</keyword>
<dbReference type="Proteomes" id="UP000015241">
    <property type="component" value="Unassembled WGS sequence"/>
</dbReference>
<name>S8E3H5_FOMSC</name>
<feature type="transmembrane region" description="Helical" evidence="1">
    <location>
        <begin position="311"/>
        <end position="330"/>
    </location>
</feature>
<feature type="transmembrane region" description="Helical" evidence="1">
    <location>
        <begin position="223"/>
        <end position="246"/>
    </location>
</feature>
<evidence type="ECO:0000313" key="3">
    <source>
        <dbReference type="Proteomes" id="UP000015241"/>
    </source>
</evidence>
<dbReference type="InParanoid" id="S8E3H5"/>
<dbReference type="EMBL" id="KE504157">
    <property type="protein sequence ID" value="EPS99327.1"/>
    <property type="molecule type" value="Genomic_DNA"/>
</dbReference>
<proteinExistence type="predicted"/>
<feature type="transmembrane region" description="Helical" evidence="1">
    <location>
        <begin position="336"/>
        <end position="356"/>
    </location>
</feature>
<feature type="transmembrane region" description="Helical" evidence="1">
    <location>
        <begin position="258"/>
        <end position="281"/>
    </location>
</feature>